<dbReference type="EMBL" id="CAJOBH010056981">
    <property type="protein sequence ID" value="CAF4406780.1"/>
    <property type="molecule type" value="Genomic_DNA"/>
</dbReference>
<name>A0A816FHN3_9BILA</name>
<dbReference type="Proteomes" id="UP000681720">
    <property type="component" value="Unassembled WGS sequence"/>
</dbReference>
<dbReference type="Proteomes" id="UP000663855">
    <property type="component" value="Unassembled WGS sequence"/>
</dbReference>
<accession>A0A816FHN3</accession>
<dbReference type="Pfam" id="PF03732">
    <property type="entry name" value="Retrotrans_gag"/>
    <property type="match status" value="1"/>
</dbReference>
<dbReference type="EMBL" id="CAJNOV010017982">
    <property type="protein sequence ID" value="CAF1615298.1"/>
    <property type="molecule type" value="Genomic_DNA"/>
</dbReference>
<dbReference type="Proteomes" id="UP000663834">
    <property type="component" value="Unassembled WGS sequence"/>
</dbReference>
<protein>
    <recommendedName>
        <fullName evidence="1">Retrotransposon gag domain-containing protein</fullName>
    </recommendedName>
</protein>
<evidence type="ECO:0000313" key="6">
    <source>
        <dbReference type="Proteomes" id="UP000663834"/>
    </source>
</evidence>
<feature type="domain" description="Retrotransposon gag" evidence="1">
    <location>
        <begin position="113"/>
        <end position="203"/>
    </location>
</feature>
<sequence>MPTEGTNLESLLERVVQMNMIIIEHMEEQSKQFQTSQLEIRAQQSQILEHLPLRSSTTITTDSSIATSSHFNKINTKPKDYNGTSTENVLTWIITLDEILVTRSMNDDEKISLAVSCLDDTALQWFVNLRLKNQRPSSWHEFKDKLKSQFQPIDFQEQLRQQLLKLRQKQSLPDYIHLFRSIVGQVTDMDELTQVMFFINGLSINTSLYVQSKHPQTIEDAIREATTYDNVMTVGKNSNSKYNPFIEQSVNVELNATSTRQHHQQRYTPSFNSNTTKDDCFKFGLCFYCKEPGHRCNEQLD</sequence>
<evidence type="ECO:0000313" key="2">
    <source>
        <dbReference type="EMBL" id="CAF1615298.1"/>
    </source>
</evidence>
<dbReference type="EMBL" id="CAJNOW010017966">
    <property type="protein sequence ID" value="CAF1661749.1"/>
    <property type="molecule type" value="Genomic_DNA"/>
</dbReference>
<organism evidence="3 6">
    <name type="scientific">Rotaria magnacalcarata</name>
    <dbReference type="NCBI Taxonomy" id="392030"/>
    <lineage>
        <taxon>Eukaryota</taxon>
        <taxon>Metazoa</taxon>
        <taxon>Spiralia</taxon>
        <taxon>Gnathifera</taxon>
        <taxon>Rotifera</taxon>
        <taxon>Eurotatoria</taxon>
        <taxon>Bdelloidea</taxon>
        <taxon>Philodinida</taxon>
        <taxon>Philodinidae</taxon>
        <taxon>Rotaria</taxon>
    </lineage>
</organism>
<dbReference type="EMBL" id="CAJOBJ010056860">
    <property type="protein sequence ID" value="CAF4400683.1"/>
    <property type="molecule type" value="Genomic_DNA"/>
</dbReference>
<comment type="caution">
    <text evidence="3">The sequence shown here is derived from an EMBL/GenBank/DDBJ whole genome shotgun (WGS) entry which is preliminary data.</text>
</comment>
<evidence type="ECO:0000259" key="1">
    <source>
        <dbReference type="Pfam" id="PF03732"/>
    </source>
</evidence>
<reference evidence="3" key="1">
    <citation type="submission" date="2021-02" db="EMBL/GenBank/DDBJ databases">
        <authorList>
            <person name="Nowell W R."/>
        </authorList>
    </citation>
    <scope>NUCLEOTIDE SEQUENCE</scope>
</reference>
<dbReference type="Proteomes" id="UP000681967">
    <property type="component" value="Unassembled WGS sequence"/>
</dbReference>
<evidence type="ECO:0000313" key="5">
    <source>
        <dbReference type="EMBL" id="CAF4406780.1"/>
    </source>
</evidence>
<dbReference type="PANTHER" id="PTHR33223">
    <property type="entry name" value="CCHC-TYPE DOMAIN-CONTAINING PROTEIN"/>
    <property type="match status" value="1"/>
</dbReference>
<dbReference type="AlphaFoldDB" id="A0A816FHN3"/>
<gene>
    <name evidence="5" type="ORF">BYL167_LOCUS31801</name>
    <name evidence="2" type="ORF">CJN711_LOCUS37106</name>
    <name evidence="4" type="ORF">GIL414_LOCUS30148</name>
    <name evidence="3" type="ORF">KQP761_LOCUS32210</name>
</gene>
<proteinExistence type="predicted"/>
<dbReference type="PANTHER" id="PTHR33223:SF6">
    <property type="entry name" value="CCHC-TYPE DOMAIN-CONTAINING PROTEIN"/>
    <property type="match status" value="1"/>
</dbReference>
<dbReference type="OrthoDB" id="10054670at2759"/>
<evidence type="ECO:0000313" key="3">
    <source>
        <dbReference type="EMBL" id="CAF1661749.1"/>
    </source>
</evidence>
<dbReference type="InterPro" id="IPR005162">
    <property type="entry name" value="Retrotrans_gag_dom"/>
</dbReference>
<evidence type="ECO:0000313" key="4">
    <source>
        <dbReference type="EMBL" id="CAF4400683.1"/>
    </source>
</evidence>